<evidence type="ECO:0000313" key="1">
    <source>
        <dbReference type="EMBL" id="THG08244.1"/>
    </source>
</evidence>
<gene>
    <name evidence="1" type="ORF">TEA_010994</name>
</gene>
<protein>
    <submittedName>
        <fullName evidence="1">Uncharacterized protein</fullName>
    </submittedName>
</protein>
<reference evidence="1 2" key="1">
    <citation type="journal article" date="2018" name="Proc. Natl. Acad. Sci. U.S.A.">
        <title>Draft genome sequence of Camellia sinensis var. sinensis provides insights into the evolution of the tea genome and tea quality.</title>
        <authorList>
            <person name="Wei C."/>
            <person name="Yang H."/>
            <person name="Wang S."/>
            <person name="Zhao J."/>
            <person name="Liu C."/>
            <person name="Gao L."/>
            <person name="Xia E."/>
            <person name="Lu Y."/>
            <person name="Tai Y."/>
            <person name="She G."/>
            <person name="Sun J."/>
            <person name="Cao H."/>
            <person name="Tong W."/>
            <person name="Gao Q."/>
            <person name="Li Y."/>
            <person name="Deng W."/>
            <person name="Jiang X."/>
            <person name="Wang W."/>
            <person name="Chen Q."/>
            <person name="Zhang S."/>
            <person name="Li H."/>
            <person name="Wu J."/>
            <person name="Wang P."/>
            <person name="Li P."/>
            <person name="Shi C."/>
            <person name="Zheng F."/>
            <person name="Jian J."/>
            <person name="Huang B."/>
            <person name="Shan D."/>
            <person name="Shi M."/>
            <person name="Fang C."/>
            <person name="Yue Y."/>
            <person name="Li F."/>
            <person name="Li D."/>
            <person name="Wei S."/>
            <person name="Han B."/>
            <person name="Jiang C."/>
            <person name="Yin Y."/>
            <person name="Xia T."/>
            <person name="Zhang Z."/>
            <person name="Bennetzen J.L."/>
            <person name="Zhao S."/>
            <person name="Wan X."/>
        </authorList>
    </citation>
    <scope>NUCLEOTIDE SEQUENCE [LARGE SCALE GENOMIC DNA]</scope>
    <source>
        <strain evidence="2">cv. Shuchazao</strain>
        <tissue evidence="1">Leaf</tissue>
    </source>
</reference>
<sequence length="517" mass="56156">MCFRSIESVFHAVETELSSSDALSSCAANAANKYLLLNAAHPMFCVQIILVLMVCSLGSGRMEAMARLLAAGSFSQTIAEEVGNQKLAAQYIQRELREADDANLLDEEDMHVFDLKPMTDSLHLVSFGKSRSLSRFSHSSILMLYDVVTREPILSVAMLVRSQSRPANTQLMQLCKSLSPAEEIVAELDGGTGHKKPPRKERKKLLTAYATTLGGEQGRFESAEANDVATLEFHLDGQNQLTSSLSMETKRIFFCSGGSGVSPGNTDYSAGAMPPPAKRSKMMESEGLPMLDHLETASGVAKSLCISTQEARTCGGFPKESSGRSEKTFDCVVGNQKPSQVHDRCVLSKDAPAPLATKVFYSQRNHRLRSALTYLYYEASFEEHSGDLVNQKTLNAMPLQVSSPKNFSYEQINVQRGKREKSSLPSVQKPDQILADSSDAYLGKLGGCMPAVNCSNHVSSVNNILRPQTASIGIARSNYHSKPYSFAGNTDGVEFFTGVMASGFVGMQQPKGSVPVI</sequence>
<keyword evidence="2" id="KW-1185">Reference proteome</keyword>
<dbReference type="PANTHER" id="PTHR47805">
    <property type="entry name" value="SAGA-ASSOCIATED FACTOR 73"/>
    <property type="match status" value="1"/>
</dbReference>
<dbReference type="AlphaFoldDB" id="A0A4S4DYS3"/>
<dbReference type="GO" id="GO:0000124">
    <property type="term" value="C:SAGA complex"/>
    <property type="evidence" value="ECO:0007669"/>
    <property type="project" value="InterPro"/>
</dbReference>
<proteinExistence type="predicted"/>
<name>A0A4S4DYS3_CAMSN</name>
<dbReference type="PANTHER" id="PTHR47805:SF1">
    <property type="entry name" value="SAGA-ASSOCIATED FACTOR 73"/>
    <property type="match status" value="1"/>
</dbReference>
<evidence type="ECO:0000313" key="2">
    <source>
        <dbReference type="Proteomes" id="UP000306102"/>
    </source>
</evidence>
<dbReference type="Proteomes" id="UP000306102">
    <property type="component" value="Unassembled WGS sequence"/>
</dbReference>
<comment type="caution">
    <text evidence="1">The sequence shown here is derived from an EMBL/GenBank/DDBJ whole genome shotgun (WGS) entry which is preliminary data.</text>
</comment>
<organism evidence="1 2">
    <name type="scientific">Camellia sinensis var. sinensis</name>
    <name type="common">China tea</name>
    <dbReference type="NCBI Taxonomy" id="542762"/>
    <lineage>
        <taxon>Eukaryota</taxon>
        <taxon>Viridiplantae</taxon>
        <taxon>Streptophyta</taxon>
        <taxon>Embryophyta</taxon>
        <taxon>Tracheophyta</taxon>
        <taxon>Spermatophyta</taxon>
        <taxon>Magnoliopsida</taxon>
        <taxon>eudicotyledons</taxon>
        <taxon>Gunneridae</taxon>
        <taxon>Pentapetalae</taxon>
        <taxon>asterids</taxon>
        <taxon>Ericales</taxon>
        <taxon>Theaceae</taxon>
        <taxon>Camellia</taxon>
    </lineage>
</organism>
<accession>A0A4S4DYS3</accession>
<dbReference type="EMBL" id="SDRB02009433">
    <property type="protein sequence ID" value="THG08244.1"/>
    <property type="molecule type" value="Genomic_DNA"/>
</dbReference>
<dbReference type="InterPro" id="IPR037804">
    <property type="entry name" value="SGF73"/>
</dbReference>